<proteinExistence type="predicted"/>
<protein>
    <recommendedName>
        <fullName evidence="3">Sporulation protein YtxC</fullName>
    </recommendedName>
</protein>
<evidence type="ECO:0008006" key="3">
    <source>
        <dbReference type="Google" id="ProtNLM"/>
    </source>
</evidence>
<dbReference type="AlphaFoldDB" id="A0A848CUX8"/>
<dbReference type="RefSeq" id="WP_168976736.1">
    <property type="nucleotide sequence ID" value="NZ_JABAGO010000085.1"/>
</dbReference>
<name>A0A848CUX8_ANEAE</name>
<dbReference type="EMBL" id="JABAGO010000085">
    <property type="protein sequence ID" value="NMF01405.1"/>
    <property type="molecule type" value="Genomic_DNA"/>
</dbReference>
<evidence type="ECO:0000313" key="1">
    <source>
        <dbReference type="EMBL" id="NMF01405.1"/>
    </source>
</evidence>
<dbReference type="Pfam" id="PF08812">
    <property type="entry name" value="YtxC"/>
    <property type="match status" value="1"/>
</dbReference>
<organism evidence="1 2">
    <name type="scientific">Aneurinibacillus aneurinilyticus</name>
    <name type="common">Bacillus aneurinolyticus</name>
    <dbReference type="NCBI Taxonomy" id="1391"/>
    <lineage>
        <taxon>Bacteria</taxon>
        <taxon>Bacillati</taxon>
        <taxon>Bacillota</taxon>
        <taxon>Bacilli</taxon>
        <taxon>Bacillales</taxon>
        <taxon>Paenibacillaceae</taxon>
        <taxon>Aneurinibacillus group</taxon>
        <taxon>Aneurinibacillus</taxon>
    </lineage>
</organism>
<dbReference type="Proteomes" id="UP000561326">
    <property type="component" value="Unassembled WGS sequence"/>
</dbReference>
<dbReference type="InterPro" id="IPR014199">
    <property type="entry name" value="Spore_YtxC"/>
</dbReference>
<reference evidence="1 2" key="1">
    <citation type="submission" date="2020-04" db="EMBL/GenBank/DDBJ databases">
        <authorList>
            <person name="Hitch T.C.A."/>
            <person name="Wylensek D."/>
            <person name="Clavel T."/>
        </authorList>
    </citation>
    <scope>NUCLEOTIDE SEQUENCE [LARGE SCALE GENOMIC DNA]</scope>
    <source>
        <strain evidence="1 2">WB01_D5_05</strain>
    </source>
</reference>
<gene>
    <name evidence="1" type="ORF">HF838_24750</name>
</gene>
<accession>A0A848CUX8</accession>
<sequence length="295" mass="35438">MQRIQLSFPQVDERLLSQFRLSLYDEMEKACSVLHFCIQEDEDRRYRHFHCQGWPKEEHTILVYEAWMSALVNAIRFYVSAKEEEWIFRRIVHHHCYNRAVGKNRLFRYVLEHVRDRCEEGEDKKRYNRHQIEQEIIAYLENYHILQLDGFFRFRLREYIEELCESVDVCIEQYIAEEEHGTLLKRLQTFFFALPYRTDLLRLVHTSRFEFTYYNEAWEELVPSASLYSPAEVGLVYADEEAAIITALAAFSPKRIVIYTRWPSHGSIATLERLFADRITVCTEFSFPVHIEPEA</sequence>
<comment type="caution">
    <text evidence="1">The sequence shown here is derived from an EMBL/GenBank/DDBJ whole genome shotgun (WGS) entry which is preliminary data.</text>
</comment>
<evidence type="ECO:0000313" key="2">
    <source>
        <dbReference type="Proteomes" id="UP000561326"/>
    </source>
</evidence>